<feature type="compositionally biased region" description="Polar residues" evidence="2">
    <location>
        <begin position="186"/>
        <end position="205"/>
    </location>
</feature>
<dbReference type="STRING" id="104421.E2ADN1"/>
<feature type="region of interest" description="Disordered" evidence="2">
    <location>
        <begin position="186"/>
        <end position="206"/>
    </location>
</feature>
<keyword evidence="1" id="KW-0175">Coiled coil</keyword>
<feature type="region of interest" description="Disordered" evidence="2">
    <location>
        <begin position="24"/>
        <end position="49"/>
    </location>
</feature>
<accession>E2ADN1</accession>
<evidence type="ECO:0000313" key="4">
    <source>
        <dbReference type="Proteomes" id="UP000000311"/>
    </source>
</evidence>
<dbReference type="OrthoDB" id="8193675at2759"/>
<sequence>MKRRLYKRSRQKFHEIQESFRENIRLRSSEDSKNNNAEKASGASNQHSPESVLYESDSCLCIEKLSPEIILNRSKIRSQTEIGKDAIEDAIEGSNSSEEYHDSNLLMCDFNIESRDDFINLEKYYPKGDTRHCVDDPLDLTDSIYLCSLPSLNNVLNSDANETINVMHGGQSLAVLEETTRQGISQSAKFPSNLESQSSNDSVLGSANFYDKHDKRSLEKNSNQRENCENIPGTRENCYSLDKTFSMNDNLIREMNNYLEGQSSTIADQSNMEMTRKLQEESARFAIFQEIEKRSGFTDDVGRLSSDELAGLSVDASIEDDDHSSRNDKKGRNGIPNDNNRFDLILEKIGERLTANWSEFRKRFTYLQRVGRQICAENSERACLLYKIFPYTSVSTFSSSCTPLSSPDNVGHKFTKDGEKTEKIQDSKFKTRSEANSWGESPTKCFRNAKLMFDYEGEVKKQKQSEIRTEITDSLFNKSEEHSLLDSLSCDKKYWDNTPKSTFHLATANYDDRNNYLQKSYKKLREVIIPSSSTKSPRTEKFNDLIATLRFENEKTLQLLSKKVTQLSIDFDQVRTSTEATLKALTTEINIVREASRKMTEDNVTLMQELKKLRETLEEIRSKFLQPVLFSSCSSSFSPSRLPPPPPPPLPPPPPPSSLILPQSPSSSKVHTSESAPSIPPPPPPLPLTSLQSSKPRIIQSPTTPNSSKSNKRRTPRKCSTPLFNRPTITVEDLLKVTLKKAPQNIKDSRRNTVPGPRGPVVSLEMLRNVKLKSAKRKPSDQTGKSPRSGRIVKNRIASNINLSPILTGSEGNLERILRQVNLARPRRLISNSNSFRDRDFAKEMQSQSLIQSQSALE</sequence>
<feature type="region of interest" description="Disordered" evidence="2">
    <location>
        <begin position="635"/>
        <end position="725"/>
    </location>
</feature>
<dbReference type="OMA" id="NWREFRK"/>
<gene>
    <name evidence="3" type="ORF">EAG_10366</name>
</gene>
<protein>
    <submittedName>
        <fullName evidence="3">Uncharacterized protein</fullName>
    </submittedName>
</protein>
<evidence type="ECO:0000256" key="2">
    <source>
        <dbReference type="SAM" id="MobiDB-lite"/>
    </source>
</evidence>
<keyword evidence="4" id="KW-1185">Reference proteome</keyword>
<evidence type="ECO:0000256" key="1">
    <source>
        <dbReference type="SAM" id="Coils"/>
    </source>
</evidence>
<reference evidence="3 4" key="1">
    <citation type="journal article" date="2010" name="Science">
        <title>Genomic comparison of the ants Camponotus floridanus and Harpegnathos saltator.</title>
        <authorList>
            <person name="Bonasio R."/>
            <person name="Zhang G."/>
            <person name="Ye C."/>
            <person name="Mutti N.S."/>
            <person name="Fang X."/>
            <person name="Qin N."/>
            <person name="Donahue G."/>
            <person name="Yang P."/>
            <person name="Li Q."/>
            <person name="Li C."/>
            <person name="Zhang P."/>
            <person name="Huang Z."/>
            <person name="Berger S.L."/>
            <person name="Reinberg D."/>
            <person name="Wang J."/>
            <person name="Liebig J."/>
        </authorList>
    </citation>
    <scope>NUCLEOTIDE SEQUENCE [LARGE SCALE GENOMIC DNA]</scope>
    <source>
        <strain evidence="4">C129</strain>
    </source>
</reference>
<feature type="compositionally biased region" description="Basic and acidic residues" evidence="2">
    <location>
        <begin position="24"/>
        <end position="33"/>
    </location>
</feature>
<feature type="compositionally biased region" description="Polar residues" evidence="2">
    <location>
        <begin position="34"/>
        <end position="49"/>
    </location>
</feature>
<dbReference type="EMBL" id="GL438820">
    <property type="protein sequence ID" value="EFN68393.1"/>
    <property type="molecule type" value="Genomic_DNA"/>
</dbReference>
<feature type="compositionally biased region" description="Pro residues" evidence="2">
    <location>
        <begin position="678"/>
        <end position="687"/>
    </location>
</feature>
<evidence type="ECO:0000313" key="3">
    <source>
        <dbReference type="EMBL" id="EFN68393.1"/>
    </source>
</evidence>
<proteinExistence type="predicted"/>
<feature type="compositionally biased region" description="Pro residues" evidence="2">
    <location>
        <begin position="641"/>
        <end position="657"/>
    </location>
</feature>
<organism evidence="4">
    <name type="scientific">Camponotus floridanus</name>
    <name type="common">Florida carpenter ant</name>
    <dbReference type="NCBI Taxonomy" id="104421"/>
    <lineage>
        <taxon>Eukaryota</taxon>
        <taxon>Metazoa</taxon>
        <taxon>Ecdysozoa</taxon>
        <taxon>Arthropoda</taxon>
        <taxon>Hexapoda</taxon>
        <taxon>Insecta</taxon>
        <taxon>Pterygota</taxon>
        <taxon>Neoptera</taxon>
        <taxon>Endopterygota</taxon>
        <taxon>Hymenoptera</taxon>
        <taxon>Apocrita</taxon>
        <taxon>Aculeata</taxon>
        <taxon>Formicoidea</taxon>
        <taxon>Formicidae</taxon>
        <taxon>Formicinae</taxon>
        <taxon>Camponotus</taxon>
    </lineage>
</organism>
<dbReference type="AlphaFoldDB" id="E2ADN1"/>
<feature type="coiled-coil region" evidence="1">
    <location>
        <begin position="596"/>
        <end position="623"/>
    </location>
</feature>
<feature type="region of interest" description="Disordered" evidence="2">
    <location>
        <begin position="315"/>
        <end position="337"/>
    </location>
</feature>
<name>E2ADN1_CAMFO</name>
<dbReference type="InParanoid" id="E2ADN1"/>
<feature type="compositionally biased region" description="Polar residues" evidence="2">
    <location>
        <begin position="700"/>
        <end position="709"/>
    </location>
</feature>
<feature type="compositionally biased region" description="Low complexity" evidence="2">
    <location>
        <begin position="658"/>
        <end position="677"/>
    </location>
</feature>
<dbReference type="Proteomes" id="UP000000311">
    <property type="component" value="Unassembled WGS sequence"/>
</dbReference>